<gene>
    <name evidence="1" type="ORF">HNQ96_005360</name>
</gene>
<evidence type="ECO:0000313" key="2">
    <source>
        <dbReference type="Proteomes" id="UP000532373"/>
    </source>
</evidence>
<comment type="caution">
    <text evidence="1">The sequence shown here is derived from an EMBL/GenBank/DDBJ whole genome shotgun (WGS) entry which is preliminary data.</text>
</comment>
<dbReference type="SUPFAM" id="SSF52467">
    <property type="entry name" value="DHS-like NAD/FAD-binding domain"/>
    <property type="match status" value="1"/>
</dbReference>
<dbReference type="Gene3D" id="3.40.50.1220">
    <property type="entry name" value="TPP-binding domain"/>
    <property type="match status" value="1"/>
</dbReference>
<dbReference type="AlphaFoldDB" id="A0A8E1WI72"/>
<evidence type="ECO:0000313" key="1">
    <source>
        <dbReference type="EMBL" id="MBB6469470.1"/>
    </source>
</evidence>
<organism evidence="1 2">
    <name type="scientific">Aminobacter carboxidus</name>
    <dbReference type="NCBI Taxonomy" id="376165"/>
    <lineage>
        <taxon>Bacteria</taxon>
        <taxon>Pseudomonadati</taxon>
        <taxon>Pseudomonadota</taxon>
        <taxon>Alphaproteobacteria</taxon>
        <taxon>Hyphomicrobiales</taxon>
        <taxon>Phyllobacteriaceae</taxon>
        <taxon>Aminobacter</taxon>
    </lineage>
</organism>
<reference evidence="1 2" key="1">
    <citation type="submission" date="2020-08" db="EMBL/GenBank/DDBJ databases">
        <title>Genomic Encyclopedia of Type Strains, Phase IV (KMG-IV): sequencing the most valuable type-strain genomes for metagenomic binning, comparative biology and taxonomic classification.</title>
        <authorList>
            <person name="Goeker M."/>
        </authorList>
    </citation>
    <scope>NUCLEOTIDE SEQUENCE [LARGE SCALE GENOMIC DNA]</scope>
    <source>
        <strain evidence="1 2">DSM 17454</strain>
    </source>
</reference>
<dbReference type="Pfam" id="PF13289">
    <property type="entry name" value="SIR2_2"/>
    <property type="match status" value="1"/>
</dbReference>
<sequence>MSILAGDPLTQVAFSIFENKGVYALLLGSGLSRSAGIPTGWEITLDLVRRVALSQGVAEQADWAVWYRTKTGTEPNYSMLLAELASSPAERRSILHSYIEPDEQDRADGRKIPTAAHHAIAGLVRDGYLKVIVTTNFDRLMENALREAGVEPTVVWSVDSLAGAEPLSHSSCYILKLHGDYKDARILNTDEELSGYPPEYDQILNRIFDEHGLLICGWSGEWDHALRAAMLRAPNRRFPTFWTLRGEPGIGAAELIGQRKAQPLAISDADTFFGSLAQRVETLGQTRKQNPLSVELIVSTVKRYLAKAEHRIQLDEIITQEGDRLLERMGASELSPQGNWTPEEFRGRVQIYQAASEPLARAAGAMGRWGDGAEFSQLADIVRALVSHANKEGSGLSIWLGLRSYPALLVFTAFGLGLVRAQRWSELHDLFFLKMPREDRTPKPLVKTLFLWDWKGFDENTWRTLEGLDRRKTPLSDHLLNVFTEWGRSFVGMQSELGLIFDRFETLGALAHLEEHSEDELKATLSVHDRKERMSVGRIGWRETARQAVEQDLLVPPIRADLLKAGFAHGSDAYLDLFALNLRRVAGWMGWQ</sequence>
<proteinExistence type="predicted"/>
<dbReference type="RefSeq" id="WP_184772873.1">
    <property type="nucleotide sequence ID" value="NZ_JACHGI010000016.1"/>
</dbReference>
<protein>
    <submittedName>
        <fullName evidence="1">NAD-dependent SIR2 family protein deacetylase</fullName>
    </submittedName>
</protein>
<dbReference type="Proteomes" id="UP000532373">
    <property type="component" value="Unassembled WGS sequence"/>
</dbReference>
<dbReference type="InterPro" id="IPR029035">
    <property type="entry name" value="DHS-like_NAD/FAD-binding_dom"/>
</dbReference>
<dbReference type="EMBL" id="JACHGI010000016">
    <property type="protein sequence ID" value="MBB6469470.1"/>
    <property type="molecule type" value="Genomic_DNA"/>
</dbReference>
<accession>A0A8E1WI72</accession>
<name>A0A8E1WI72_9HYPH</name>